<evidence type="ECO:0000256" key="3">
    <source>
        <dbReference type="ARBA" id="ARBA00022691"/>
    </source>
</evidence>
<reference evidence="7" key="3">
    <citation type="journal article" date="2016" name="Genome Announc.">
        <title>Revised genome sequence of the purple photosynthetic bacterium Blastochloris viridis.</title>
        <authorList>
            <person name="Liu L.N."/>
            <person name="Faulkner M."/>
            <person name="Liu X."/>
            <person name="Huang F."/>
            <person name="Darby A.C."/>
            <person name="Hall N."/>
        </authorList>
    </citation>
    <scope>NUCLEOTIDE SEQUENCE [LARGE SCALE GENOMIC DNA]</scope>
    <source>
        <strain evidence="7">ATCC 19567 / DSM 133 / F</strain>
    </source>
</reference>
<dbReference type="KEGG" id="bvr:BVIR_969"/>
<dbReference type="PROSITE" id="PS01184">
    <property type="entry name" value="UBIE_2"/>
    <property type="match status" value="1"/>
</dbReference>
<evidence type="ECO:0000313" key="7">
    <source>
        <dbReference type="Proteomes" id="UP000065734"/>
    </source>
</evidence>
<reference evidence="6" key="2">
    <citation type="submission" date="2015-11" db="EMBL/GenBank/DDBJ databases">
        <authorList>
            <person name="Zhang Y."/>
            <person name="Guo Z."/>
        </authorList>
    </citation>
    <scope>NUCLEOTIDE SEQUENCE</scope>
    <source>
        <strain evidence="6">1</strain>
    </source>
</reference>
<dbReference type="PANTHER" id="PTHR45036:SF1">
    <property type="entry name" value="METHYLTRANSFERASE LIKE 7A"/>
    <property type="match status" value="1"/>
</dbReference>
<dbReference type="Proteomes" id="UP000065734">
    <property type="component" value="Chromosome I"/>
</dbReference>
<evidence type="ECO:0000256" key="1">
    <source>
        <dbReference type="ARBA" id="ARBA00022603"/>
    </source>
</evidence>
<keyword evidence="2 6" id="KW-0808">Transferase</keyword>
<evidence type="ECO:0000259" key="4">
    <source>
        <dbReference type="Pfam" id="PF08241"/>
    </source>
</evidence>
<accession>A0A0H5B6Z3</accession>
<dbReference type="Pfam" id="PF08241">
    <property type="entry name" value="Methyltransf_11"/>
    <property type="match status" value="1"/>
</dbReference>
<dbReference type="EMBL" id="LN907867">
    <property type="protein sequence ID" value="CUU41421.1"/>
    <property type="molecule type" value="Genomic_DNA"/>
</dbReference>
<proteinExistence type="predicted"/>
<dbReference type="InterPro" id="IPR052356">
    <property type="entry name" value="Thiol_S-MT"/>
</dbReference>
<dbReference type="RefSeq" id="WP_055036658.1">
    <property type="nucleotide sequence ID" value="NZ_AP014854.2"/>
</dbReference>
<dbReference type="InterPro" id="IPR029063">
    <property type="entry name" value="SAM-dependent_MTases_sf"/>
</dbReference>
<keyword evidence="6" id="KW-0830">Ubiquinone</keyword>
<feature type="domain" description="Methyltransferase type 11" evidence="4">
    <location>
        <begin position="38"/>
        <end position="134"/>
    </location>
</feature>
<dbReference type="STRING" id="1079.BVIR_969"/>
<dbReference type="EC" id="2.1.1.163" evidence="6"/>
<dbReference type="InterPro" id="IPR013216">
    <property type="entry name" value="Methyltransf_11"/>
</dbReference>
<keyword evidence="1 6" id="KW-0489">Methyltransferase</keyword>
<keyword evidence="7" id="KW-1185">Reference proteome</keyword>
<keyword evidence="3" id="KW-0949">S-adenosyl-L-methionine</keyword>
<dbReference type="CDD" id="cd02440">
    <property type="entry name" value="AdoMet_MTases"/>
    <property type="match status" value="1"/>
</dbReference>
<dbReference type="InterPro" id="IPR023576">
    <property type="entry name" value="UbiE/COQ5_MeTrFase_CS"/>
</dbReference>
<dbReference type="GO" id="GO:0032259">
    <property type="term" value="P:methylation"/>
    <property type="evidence" value="ECO:0007669"/>
    <property type="project" value="UniProtKB-KW"/>
</dbReference>
<protein>
    <submittedName>
        <fullName evidence="5">SAM-dependent methyltransferase</fullName>
    </submittedName>
    <submittedName>
        <fullName evidence="6">Ubiquinone/menaquinone biosynthesis methyltransferase ubiE</fullName>
        <ecNumber evidence="6">2.1.1.163</ecNumber>
    </submittedName>
</protein>
<organism evidence="6 7">
    <name type="scientific">Blastochloris viridis</name>
    <name type="common">Rhodopseudomonas viridis</name>
    <dbReference type="NCBI Taxonomy" id="1079"/>
    <lineage>
        <taxon>Bacteria</taxon>
        <taxon>Pseudomonadati</taxon>
        <taxon>Pseudomonadota</taxon>
        <taxon>Alphaproteobacteria</taxon>
        <taxon>Hyphomicrobiales</taxon>
        <taxon>Blastochloridaceae</taxon>
        <taxon>Blastochloris</taxon>
    </lineage>
</organism>
<sequence length="213" mass="22880">MGLYGRYIAPRLADLVCRRSDIAAERAALVPRAEGVVVEIGIGTGLNLPFYDRRKVSRVFGIDPGQGFLEVGRDRFADSPVAVTVMTAPAEAIPLLAGSADSAVMTYTLCSVIDPVQALREVRRVLKPGGALYFLEHGRSEAPWVARGQDLLNGMWKPISCGCNLNRDVPILLAKAGFLLEEVERFDLAGAPRIIGAHVRGLARKGPSADQGT</sequence>
<dbReference type="Gene3D" id="3.40.50.150">
    <property type="entry name" value="Vaccinia Virus protein VP39"/>
    <property type="match status" value="1"/>
</dbReference>
<name>A0A0H5B6Z3_BLAVI</name>
<evidence type="ECO:0000313" key="5">
    <source>
        <dbReference type="EMBL" id="BAR97945.1"/>
    </source>
</evidence>
<reference evidence="5" key="1">
    <citation type="journal article" date="2015" name="Genome Announc.">
        <title>Complete Genome Sequence of the Bacteriochlorophyll b-Producing Photosynthetic Bacterium Blastochloris viridis.</title>
        <authorList>
            <person name="Tsukatani Y."/>
            <person name="Hirose Y."/>
            <person name="Harada J."/>
            <person name="Misawa N."/>
            <person name="Mori K."/>
            <person name="Inoue K."/>
            <person name="Tamiaki H."/>
        </authorList>
    </citation>
    <scope>NUCLEOTIDE SEQUENCE [LARGE SCALE GENOMIC DNA]</scope>
    <source>
        <strain evidence="5">DSM 133</strain>
    </source>
</reference>
<dbReference type="GO" id="GO:0008757">
    <property type="term" value="F:S-adenosylmethionine-dependent methyltransferase activity"/>
    <property type="evidence" value="ECO:0007669"/>
    <property type="project" value="InterPro"/>
</dbReference>
<dbReference type="SUPFAM" id="SSF53335">
    <property type="entry name" value="S-adenosyl-L-methionine-dependent methyltransferases"/>
    <property type="match status" value="1"/>
</dbReference>
<evidence type="ECO:0000313" key="6">
    <source>
        <dbReference type="EMBL" id="CUU41421.1"/>
    </source>
</evidence>
<dbReference type="AlphaFoldDB" id="A0A0H5B6Z3"/>
<dbReference type="GO" id="GO:0043770">
    <property type="term" value="F:demethylmenaquinone methyltransferase activity"/>
    <property type="evidence" value="ECO:0007669"/>
    <property type="project" value="UniProtKB-EC"/>
</dbReference>
<dbReference type="EMBL" id="AP014854">
    <property type="protein sequence ID" value="BAR97945.1"/>
    <property type="molecule type" value="Genomic_DNA"/>
</dbReference>
<evidence type="ECO:0000256" key="2">
    <source>
        <dbReference type="ARBA" id="ARBA00022679"/>
    </source>
</evidence>
<gene>
    <name evidence="6" type="primary">ubiE_2</name>
    <name evidence="5" type="ORF">BV133_352</name>
    <name evidence="6" type="ORF">BVIRIDIS_04120</name>
</gene>
<dbReference type="PANTHER" id="PTHR45036">
    <property type="entry name" value="METHYLTRANSFERASE LIKE 7B"/>
    <property type="match status" value="1"/>
</dbReference>
<dbReference type="OrthoDB" id="9777830at2"/>